<dbReference type="KEGG" id="mmau:NCTC10168_00343"/>
<evidence type="ECO:0000313" key="1">
    <source>
        <dbReference type="EMBL" id="VEU75423.1"/>
    </source>
</evidence>
<gene>
    <name evidence="1" type="ORF">NCTC10168_00343</name>
</gene>
<proteinExistence type="predicted"/>
<accession>A0A449B491</accession>
<organism evidence="1 2">
    <name type="scientific">Mycoplasmopsis maculosa</name>
    <dbReference type="NCBI Taxonomy" id="114885"/>
    <lineage>
        <taxon>Bacteria</taxon>
        <taxon>Bacillati</taxon>
        <taxon>Mycoplasmatota</taxon>
        <taxon>Mycoplasmoidales</taxon>
        <taxon>Metamycoplasmataceae</taxon>
        <taxon>Mycoplasmopsis</taxon>
    </lineage>
</organism>
<evidence type="ECO:0000313" key="2">
    <source>
        <dbReference type="Proteomes" id="UP000290243"/>
    </source>
</evidence>
<dbReference type="RefSeq" id="WP_165255943.1">
    <property type="nucleotide sequence ID" value="NZ_LR215037.1"/>
</dbReference>
<dbReference type="Proteomes" id="UP000290243">
    <property type="component" value="Chromosome"/>
</dbReference>
<name>A0A449B491_9BACT</name>
<reference evidence="1 2" key="1">
    <citation type="submission" date="2019-01" db="EMBL/GenBank/DDBJ databases">
        <authorList>
            <consortium name="Pathogen Informatics"/>
        </authorList>
    </citation>
    <scope>NUCLEOTIDE SEQUENCE [LARGE SCALE GENOMIC DNA]</scope>
    <source>
        <strain evidence="1 2">NCTC10168</strain>
    </source>
</reference>
<dbReference type="EMBL" id="LR215037">
    <property type="protein sequence ID" value="VEU75423.1"/>
    <property type="molecule type" value="Genomic_DNA"/>
</dbReference>
<protein>
    <recommendedName>
        <fullName evidence="3">Lipoprotein</fullName>
    </recommendedName>
</protein>
<dbReference type="PROSITE" id="PS51257">
    <property type="entry name" value="PROKAR_LIPOPROTEIN"/>
    <property type="match status" value="1"/>
</dbReference>
<evidence type="ECO:0008006" key="3">
    <source>
        <dbReference type="Google" id="ProtNLM"/>
    </source>
</evidence>
<sequence length="50" mass="5780">MKLKNILLPILGSSAIVLSSCSKNDENVQKEQIKEKKKMFIMKINYLQIK</sequence>
<dbReference type="AlphaFoldDB" id="A0A449B491"/>
<keyword evidence="2" id="KW-1185">Reference proteome</keyword>